<dbReference type="EMBL" id="CP062310">
    <property type="protein sequence ID" value="QOJ79392.1"/>
    <property type="molecule type" value="Genomic_DNA"/>
</dbReference>
<evidence type="ECO:0000313" key="3">
    <source>
        <dbReference type="Proteomes" id="UP000594121"/>
    </source>
</evidence>
<dbReference type="Gene3D" id="3.40.50.620">
    <property type="entry name" value="HUPs"/>
    <property type="match status" value="1"/>
</dbReference>
<dbReference type="Pfam" id="PF01902">
    <property type="entry name" value="Diphthami_syn_2"/>
    <property type="match status" value="1"/>
</dbReference>
<dbReference type="CDD" id="cd01994">
    <property type="entry name" value="AANH_PF0828-like"/>
    <property type="match status" value="1"/>
</dbReference>
<sequence length="267" mass="29572">MACPAWAGESSTGARVRRLQRSSEARSPRRVCSLFSGGKDSTYALHWAVLKGFEVACLVTVKPRAEDSMMFHVPYVELARLQAEALGLPIVYYEQGSEDDVKALRRAVSAACEEYGCTSIVTGALKSDYQRLRVSIVAEELGLEVFNPLWRKNQEEYLRELVRQGFRFIVTSISAKGLSPDFLGRVIGVDDVEAIIELARRHGFNPAFEGGEAETLVVDAPLFRKVLMVEGHPVRVSEYNWAFKITKVELLDKYSSSLTASTVASSG</sequence>
<dbReference type="InterPro" id="IPR002761">
    <property type="entry name" value="Diphthami_syn_dom"/>
</dbReference>
<evidence type="ECO:0000313" key="2">
    <source>
        <dbReference type="EMBL" id="QOJ79392.1"/>
    </source>
</evidence>
<organism evidence="2 3">
    <name type="scientific">Infirmifilum lucidum</name>
    <dbReference type="NCBI Taxonomy" id="2776706"/>
    <lineage>
        <taxon>Archaea</taxon>
        <taxon>Thermoproteota</taxon>
        <taxon>Thermoprotei</taxon>
        <taxon>Thermofilales</taxon>
        <taxon>Thermofilaceae</taxon>
        <taxon>Infirmifilum</taxon>
    </lineage>
</organism>
<dbReference type="InterPro" id="IPR030662">
    <property type="entry name" value="DPH6/MJ0570"/>
</dbReference>
<dbReference type="InParanoid" id="A0A7L9FJ77"/>
<dbReference type="GO" id="GO:0017183">
    <property type="term" value="P:protein histidyl modification to diphthamide"/>
    <property type="evidence" value="ECO:0007669"/>
    <property type="project" value="TreeGrafter"/>
</dbReference>
<dbReference type="NCBIfam" id="TIGR00290">
    <property type="entry name" value="MJ0570_dom"/>
    <property type="match status" value="1"/>
</dbReference>
<dbReference type="AlphaFoldDB" id="A0A7L9FJ77"/>
<dbReference type="FunCoup" id="A0A7L9FJ77">
    <property type="interactions" value="61"/>
</dbReference>
<gene>
    <name evidence="2" type="ORF">IG193_02715</name>
</gene>
<dbReference type="InterPro" id="IPR022427">
    <property type="entry name" value="MJ0570_ATP-bd"/>
</dbReference>
<dbReference type="EC" id="6.3.1.14" evidence="2"/>
<protein>
    <submittedName>
        <fullName evidence="2">Diphthine--ammonia ligase</fullName>
        <ecNumber evidence="2">6.3.1.14</ecNumber>
    </submittedName>
</protein>
<dbReference type="InterPro" id="IPR014729">
    <property type="entry name" value="Rossmann-like_a/b/a_fold"/>
</dbReference>
<accession>A0A7L9FJ77</accession>
<name>A0A7L9FJ77_9CREN</name>
<dbReference type="Gene3D" id="3.90.1490.10">
    <property type="entry name" value="putative n-type atp pyrophosphatase, domain 2"/>
    <property type="match status" value="1"/>
</dbReference>
<keyword evidence="2" id="KW-0436">Ligase</keyword>
<dbReference type="SUPFAM" id="SSF52402">
    <property type="entry name" value="Adenine nucleotide alpha hydrolases-like"/>
    <property type="match status" value="1"/>
</dbReference>
<reference evidence="2 3" key="1">
    <citation type="submission" date="2020-10" db="EMBL/GenBank/DDBJ databases">
        <title>Thermofilum lucidum 3507LT sp. nov. a novel member of Thermofilaceae family isolated from Chile hot spring, and proposal of description order Thermofilales.</title>
        <authorList>
            <person name="Zayulina K.S."/>
            <person name="Elcheninov A.G."/>
            <person name="Toshchakov S.V."/>
            <person name="Kublanov I.V."/>
        </authorList>
    </citation>
    <scope>NUCLEOTIDE SEQUENCE [LARGE SCALE GENOMIC DNA]</scope>
    <source>
        <strain evidence="2 3">3507LT</strain>
    </source>
</reference>
<dbReference type="PANTHER" id="PTHR12196:SF2">
    <property type="entry name" value="DIPHTHINE--AMMONIA LIGASE"/>
    <property type="match status" value="1"/>
</dbReference>
<feature type="domain" description="Diphthamide synthase" evidence="1">
    <location>
        <begin position="30"/>
        <end position="248"/>
    </location>
</feature>
<dbReference type="PIRSF" id="PIRSF039123">
    <property type="entry name" value="Diphthamide_synthase"/>
    <property type="match status" value="1"/>
</dbReference>
<dbReference type="PANTHER" id="PTHR12196">
    <property type="entry name" value="DOMAIN OF UNKNOWN FUNCTION 71 DUF71 -CONTAINING PROTEIN"/>
    <property type="match status" value="1"/>
</dbReference>
<proteinExistence type="predicted"/>
<dbReference type="GO" id="GO:0017178">
    <property type="term" value="F:diphthine-ammonia ligase activity"/>
    <property type="evidence" value="ECO:0007669"/>
    <property type="project" value="UniProtKB-EC"/>
</dbReference>
<dbReference type="NCBIfam" id="TIGR03679">
    <property type="entry name" value="arCOG00187"/>
    <property type="match status" value="1"/>
</dbReference>
<dbReference type="Proteomes" id="UP000594121">
    <property type="component" value="Chromosome"/>
</dbReference>
<evidence type="ECO:0000259" key="1">
    <source>
        <dbReference type="Pfam" id="PF01902"/>
    </source>
</evidence>
<keyword evidence="3" id="KW-1185">Reference proteome</keyword>
<dbReference type="KEGG" id="thel:IG193_02715"/>